<gene>
    <name evidence="3" type="ORF">SAMN02745205_02067</name>
</gene>
<name>A0A1T4P1V3_PORCN</name>
<dbReference type="Pfam" id="PF02517">
    <property type="entry name" value="Rce1-like"/>
    <property type="match status" value="1"/>
</dbReference>
<keyword evidence="1" id="KW-0812">Transmembrane</keyword>
<keyword evidence="1" id="KW-0472">Membrane</keyword>
<dbReference type="GO" id="GO:0004175">
    <property type="term" value="F:endopeptidase activity"/>
    <property type="evidence" value="ECO:0007669"/>
    <property type="project" value="UniProtKB-ARBA"/>
</dbReference>
<organism evidence="3 4">
    <name type="scientific">Porphyromonas cangingivalis</name>
    <dbReference type="NCBI Taxonomy" id="36874"/>
    <lineage>
        <taxon>Bacteria</taxon>
        <taxon>Pseudomonadati</taxon>
        <taxon>Bacteroidota</taxon>
        <taxon>Bacteroidia</taxon>
        <taxon>Bacteroidales</taxon>
        <taxon>Porphyromonadaceae</taxon>
        <taxon>Porphyromonas</taxon>
    </lineage>
</organism>
<feature type="transmembrane region" description="Helical" evidence="1">
    <location>
        <begin position="214"/>
        <end position="235"/>
    </location>
</feature>
<protein>
    <submittedName>
        <fullName evidence="3">CAAX protease self-immunity</fullName>
    </submittedName>
</protein>
<dbReference type="OrthoDB" id="847268at2"/>
<evidence type="ECO:0000313" key="4">
    <source>
        <dbReference type="Proteomes" id="UP000189956"/>
    </source>
</evidence>
<feature type="transmembrane region" description="Helical" evidence="1">
    <location>
        <begin position="101"/>
        <end position="122"/>
    </location>
</feature>
<sequence length="236" mass="27450">MIEFFRYISNPVYYGEKKNWGIIKKISYCIGLLLFSLLFFIAMKVVLNLGVRIFVSLPKNEAAHSFFENHSFLYILLIGAFWGPILEEIAFRGILIFNRWIFIPIIVLSFYILNIILGIRNMNFNDMLFIRIMIPIGVGLVAFLVIQKYYKNILNFYEKNFKYIFYLSAFSFGLVHFLNYSLEGKGLLLIPLIVLPQIIGGFFFGYIRMNFGIIYSILTHSINNAIALILSLKLIT</sequence>
<feature type="transmembrane region" description="Helical" evidence="1">
    <location>
        <begin position="163"/>
        <end position="182"/>
    </location>
</feature>
<proteinExistence type="predicted"/>
<keyword evidence="3" id="KW-0378">Hydrolase</keyword>
<keyword evidence="1" id="KW-1133">Transmembrane helix</keyword>
<feature type="transmembrane region" description="Helical" evidence="1">
    <location>
        <begin position="71"/>
        <end position="89"/>
    </location>
</feature>
<evidence type="ECO:0000256" key="1">
    <source>
        <dbReference type="SAM" id="Phobius"/>
    </source>
</evidence>
<feature type="transmembrane region" description="Helical" evidence="1">
    <location>
        <begin position="128"/>
        <end position="151"/>
    </location>
</feature>
<feature type="domain" description="CAAX prenyl protease 2/Lysostaphin resistance protein A-like" evidence="2">
    <location>
        <begin position="71"/>
        <end position="226"/>
    </location>
</feature>
<accession>A0A1T4P1V3</accession>
<dbReference type="RefSeq" id="WP_052101970.1">
    <property type="nucleotide sequence ID" value="NZ_FUWL01000033.1"/>
</dbReference>
<reference evidence="3 4" key="1">
    <citation type="submission" date="2017-02" db="EMBL/GenBank/DDBJ databases">
        <authorList>
            <person name="Peterson S.W."/>
        </authorList>
    </citation>
    <scope>NUCLEOTIDE SEQUENCE [LARGE SCALE GENOMIC DNA]</scope>
    <source>
        <strain evidence="3 4">ATCC 700135</strain>
    </source>
</reference>
<feature type="transmembrane region" description="Helical" evidence="1">
    <location>
        <begin position="188"/>
        <end position="207"/>
    </location>
</feature>
<dbReference type="AlphaFoldDB" id="A0A1T4P1V3"/>
<dbReference type="GO" id="GO:0006508">
    <property type="term" value="P:proteolysis"/>
    <property type="evidence" value="ECO:0007669"/>
    <property type="project" value="UniProtKB-KW"/>
</dbReference>
<dbReference type="EMBL" id="FUWL01000033">
    <property type="protein sequence ID" value="SJZ85246.1"/>
    <property type="molecule type" value="Genomic_DNA"/>
</dbReference>
<dbReference type="InterPro" id="IPR003675">
    <property type="entry name" value="Rce1/LyrA-like_dom"/>
</dbReference>
<evidence type="ECO:0000313" key="3">
    <source>
        <dbReference type="EMBL" id="SJZ85246.1"/>
    </source>
</evidence>
<feature type="transmembrane region" description="Helical" evidence="1">
    <location>
        <begin position="26"/>
        <end position="51"/>
    </location>
</feature>
<evidence type="ECO:0000259" key="2">
    <source>
        <dbReference type="Pfam" id="PF02517"/>
    </source>
</evidence>
<dbReference type="Proteomes" id="UP000189956">
    <property type="component" value="Unassembled WGS sequence"/>
</dbReference>
<keyword evidence="3" id="KW-0645">Protease</keyword>
<dbReference type="GO" id="GO:0080120">
    <property type="term" value="P:CAAX-box protein maturation"/>
    <property type="evidence" value="ECO:0007669"/>
    <property type="project" value="UniProtKB-ARBA"/>
</dbReference>